<dbReference type="Gene3D" id="1.20.120.1600">
    <property type="match status" value="1"/>
</dbReference>
<dbReference type="PRINTS" id="PR00413">
    <property type="entry name" value="HADHALOGNASE"/>
</dbReference>
<dbReference type="Pfam" id="PF00702">
    <property type="entry name" value="Hydrolase"/>
    <property type="match status" value="1"/>
</dbReference>
<proteinExistence type="predicted"/>
<organism evidence="4 5">
    <name type="scientific">Kribbella pratensis</name>
    <dbReference type="NCBI Taxonomy" id="2512112"/>
    <lineage>
        <taxon>Bacteria</taxon>
        <taxon>Bacillati</taxon>
        <taxon>Actinomycetota</taxon>
        <taxon>Actinomycetes</taxon>
        <taxon>Propionibacteriales</taxon>
        <taxon>Kribbellaceae</taxon>
        <taxon>Kribbella</taxon>
    </lineage>
</organism>
<dbReference type="SFLD" id="SFLDG01129">
    <property type="entry name" value="C1.5:_HAD__Beta-PGM__Phosphata"/>
    <property type="match status" value="1"/>
</dbReference>
<evidence type="ECO:0000256" key="3">
    <source>
        <dbReference type="ARBA" id="ARBA00022842"/>
    </source>
</evidence>
<dbReference type="GO" id="GO:0016787">
    <property type="term" value="F:hydrolase activity"/>
    <property type="evidence" value="ECO:0007669"/>
    <property type="project" value="UniProtKB-KW"/>
</dbReference>
<dbReference type="RefSeq" id="WP_134126203.1">
    <property type="nucleotide sequence ID" value="NZ_SODU01000001.1"/>
</dbReference>
<dbReference type="PANTHER" id="PTHR46470">
    <property type="entry name" value="N-ACYLNEURAMINATE-9-PHOSPHATASE"/>
    <property type="match status" value="1"/>
</dbReference>
<reference evidence="4 5" key="1">
    <citation type="submission" date="2019-03" db="EMBL/GenBank/DDBJ databases">
        <title>Genomic Encyclopedia of Type Strains, Phase III (KMG-III): the genomes of soil and plant-associated and newly described type strains.</title>
        <authorList>
            <person name="Whitman W."/>
        </authorList>
    </citation>
    <scope>NUCLEOTIDE SEQUENCE [LARGE SCALE GENOMIC DNA]</scope>
    <source>
        <strain evidence="4 5">VKMAc-2574</strain>
    </source>
</reference>
<keyword evidence="2 4" id="KW-0378">Hydrolase</keyword>
<protein>
    <submittedName>
        <fullName evidence="4">Hydrolase of the HAD superfamily</fullName>
    </submittedName>
</protein>
<dbReference type="InterPro" id="IPR051400">
    <property type="entry name" value="HAD-like_hydrolase"/>
</dbReference>
<gene>
    <name evidence="4" type="ORF">EV137_0472</name>
</gene>
<evidence type="ECO:0000256" key="1">
    <source>
        <dbReference type="ARBA" id="ARBA00001946"/>
    </source>
</evidence>
<keyword evidence="5" id="KW-1185">Reference proteome</keyword>
<evidence type="ECO:0000256" key="2">
    <source>
        <dbReference type="ARBA" id="ARBA00022801"/>
    </source>
</evidence>
<dbReference type="SUPFAM" id="SSF56784">
    <property type="entry name" value="HAD-like"/>
    <property type="match status" value="1"/>
</dbReference>
<dbReference type="PANTHER" id="PTHR46470:SF4">
    <property type="entry name" value="5-AMINO-6-(5-PHOSPHO-D-RIBITYLAMINO)URACIL PHOSPHATASE YIGB"/>
    <property type="match status" value="1"/>
</dbReference>
<comment type="cofactor">
    <cofactor evidence="1">
        <name>Mg(2+)</name>
        <dbReference type="ChEBI" id="CHEBI:18420"/>
    </cofactor>
</comment>
<dbReference type="InterPro" id="IPR023214">
    <property type="entry name" value="HAD_sf"/>
</dbReference>
<keyword evidence="3" id="KW-0460">Magnesium</keyword>
<sequence>MLKSVLFDLDGTLVDQQSAAAAAVVGWAAEYGVTGPEVAARWAVVSEKHYRRYQRRELTFAEQRRRRVREFLEVEASDAEADGMFEGYVRRYEDGWTVFDDAVPGLRAVRDAGLGVVVLTNGNGDHQRFKLDRLGLTGEIDELITGDTLPMGKPDPRAFIHALDRLESTADDVVMVGDSLENDIRGARAVGIQAVLIDRNDAHRGADVPRVRVLTQVLDVVRR</sequence>
<comment type="caution">
    <text evidence="4">The sequence shown here is derived from an EMBL/GenBank/DDBJ whole genome shotgun (WGS) entry which is preliminary data.</text>
</comment>
<dbReference type="NCBIfam" id="TIGR01549">
    <property type="entry name" value="HAD-SF-IA-v1"/>
    <property type="match status" value="1"/>
</dbReference>
<dbReference type="InterPro" id="IPR006439">
    <property type="entry name" value="HAD-SF_hydro_IA"/>
</dbReference>
<name>A0ABY2FJA8_9ACTN</name>
<dbReference type="Gene3D" id="3.40.50.1000">
    <property type="entry name" value="HAD superfamily/HAD-like"/>
    <property type="match status" value="1"/>
</dbReference>
<dbReference type="SFLD" id="SFLDS00003">
    <property type="entry name" value="Haloacid_Dehalogenase"/>
    <property type="match status" value="1"/>
</dbReference>
<dbReference type="EMBL" id="SODU01000001">
    <property type="protein sequence ID" value="TDW93198.1"/>
    <property type="molecule type" value="Genomic_DNA"/>
</dbReference>
<dbReference type="Proteomes" id="UP000295060">
    <property type="component" value="Unassembled WGS sequence"/>
</dbReference>
<evidence type="ECO:0000313" key="4">
    <source>
        <dbReference type="EMBL" id="TDW93198.1"/>
    </source>
</evidence>
<dbReference type="NCBIfam" id="TIGR01509">
    <property type="entry name" value="HAD-SF-IA-v3"/>
    <property type="match status" value="1"/>
</dbReference>
<dbReference type="InterPro" id="IPR036412">
    <property type="entry name" value="HAD-like_sf"/>
</dbReference>
<evidence type="ECO:0000313" key="5">
    <source>
        <dbReference type="Proteomes" id="UP000295060"/>
    </source>
</evidence>
<accession>A0ABY2FJA8</accession>